<dbReference type="PANTHER" id="PTHR11102:SF160">
    <property type="entry name" value="ERAD-ASSOCIATED E3 UBIQUITIN-PROTEIN LIGASE COMPONENT HRD3"/>
    <property type="match status" value="1"/>
</dbReference>
<dbReference type="InterPro" id="IPR011990">
    <property type="entry name" value="TPR-like_helical_dom_sf"/>
</dbReference>
<keyword evidence="4" id="KW-1185">Reference proteome</keyword>
<organism evidence="3 4">
    <name type="scientific">Rubrimonas cliftonensis</name>
    <dbReference type="NCBI Taxonomy" id="89524"/>
    <lineage>
        <taxon>Bacteria</taxon>
        <taxon>Pseudomonadati</taxon>
        <taxon>Pseudomonadota</taxon>
        <taxon>Alphaproteobacteria</taxon>
        <taxon>Rhodobacterales</taxon>
        <taxon>Paracoccaceae</taxon>
        <taxon>Rubrimonas</taxon>
    </lineage>
</organism>
<dbReference type="EMBL" id="FNQM01000010">
    <property type="protein sequence ID" value="SEA73770.1"/>
    <property type="molecule type" value="Genomic_DNA"/>
</dbReference>
<dbReference type="OrthoDB" id="5321503at2"/>
<evidence type="ECO:0000313" key="3">
    <source>
        <dbReference type="EMBL" id="SEA73770.1"/>
    </source>
</evidence>
<evidence type="ECO:0000256" key="1">
    <source>
        <dbReference type="SAM" id="MobiDB-lite"/>
    </source>
</evidence>
<dbReference type="Gene3D" id="1.25.40.10">
    <property type="entry name" value="Tetratricopeptide repeat domain"/>
    <property type="match status" value="1"/>
</dbReference>
<name>A0A1H4DMV7_9RHOB</name>
<sequence length="388" mass="38433">MRRGALAAVLLLGLAGPAPAQQTGFPPQATRAEAADAAPGQAAFDRRDYAEAARLWREAAGAGSAAAKFGLGLIADLGLGAPRDAARARRWFLDAAEAGHASAQFNVAVMLDSGADGLRDVEAAALWYGHAAARGAARAPFNLGLMFAAGDGAPVNPGVAASWMAKAAEAIPAARERIAALRAAAAVAPRVFEAPTPLGALAAPDGVSLAWSLRPAPLGATVLVELADAQGRPAAPPVLLQADAPTAILAQAPPEVALLWRVSLIDAAGARSATMGWRPARGDVPGPRGRLVLSHAPGDAAAARLAAALASGFSRAGFWVSALAEPGAAAATAVSYRFAEDAALARSVAASLPALDASAVGAPEDGPGGGAPASPGAVRVRLVGGPAP</sequence>
<evidence type="ECO:0000256" key="2">
    <source>
        <dbReference type="SAM" id="SignalP"/>
    </source>
</evidence>
<dbReference type="SUPFAM" id="SSF81901">
    <property type="entry name" value="HCP-like"/>
    <property type="match status" value="1"/>
</dbReference>
<gene>
    <name evidence="3" type="ORF">SAMN05444370_110122</name>
</gene>
<accession>A0A1H4DMV7</accession>
<feature type="chain" id="PRO_5011467787" evidence="2">
    <location>
        <begin position="21"/>
        <end position="388"/>
    </location>
</feature>
<dbReference type="RefSeq" id="WP_093254692.1">
    <property type="nucleotide sequence ID" value="NZ_FNQM01000010.1"/>
</dbReference>
<dbReference type="InterPro" id="IPR006597">
    <property type="entry name" value="Sel1-like"/>
</dbReference>
<proteinExistence type="predicted"/>
<feature type="signal peptide" evidence="2">
    <location>
        <begin position="1"/>
        <end position="20"/>
    </location>
</feature>
<feature type="region of interest" description="Disordered" evidence="1">
    <location>
        <begin position="361"/>
        <end position="388"/>
    </location>
</feature>
<dbReference type="Proteomes" id="UP000198703">
    <property type="component" value="Unassembled WGS sequence"/>
</dbReference>
<dbReference type="InterPro" id="IPR050767">
    <property type="entry name" value="Sel1_AlgK"/>
</dbReference>
<evidence type="ECO:0000313" key="4">
    <source>
        <dbReference type="Proteomes" id="UP000198703"/>
    </source>
</evidence>
<dbReference type="AlphaFoldDB" id="A0A1H4DMV7"/>
<dbReference type="PANTHER" id="PTHR11102">
    <property type="entry name" value="SEL-1-LIKE PROTEIN"/>
    <property type="match status" value="1"/>
</dbReference>
<dbReference type="Pfam" id="PF08238">
    <property type="entry name" value="Sel1"/>
    <property type="match status" value="4"/>
</dbReference>
<dbReference type="SMART" id="SM00671">
    <property type="entry name" value="SEL1"/>
    <property type="match status" value="3"/>
</dbReference>
<protein>
    <submittedName>
        <fullName evidence="3">Sel1 repeat-containing protein</fullName>
    </submittedName>
</protein>
<dbReference type="STRING" id="89524.SAMN05444370_110122"/>
<keyword evidence="2" id="KW-0732">Signal</keyword>
<reference evidence="3 4" key="1">
    <citation type="submission" date="2016-10" db="EMBL/GenBank/DDBJ databases">
        <authorList>
            <person name="de Groot N.N."/>
        </authorList>
    </citation>
    <scope>NUCLEOTIDE SEQUENCE [LARGE SCALE GENOMIC DNA]</scope>
    <source>
        <strain evidence="3 4">DSM 15345</strain>
    </source>
</reference>